<comment type="caution">
    <text evidence="2">The sequence shown here is derived from an EMBL/GenBank/DDBJ whole genome shotgun (WGS) entry which is preliminary data.</text>
</comment>
<sequence>MLISCKCLNVSVDVSDEQSEDFVVSSLNLTEEEESDDFFKEMSWYSAAMHCPNSLTNYWGEMVLSVETPPKKPNLLPLCITCSIKTAKDQFSSILLEITLYLQIALLFFRYLVKHPKA</sequence>
<dbReference type="EMBL" id="JAWJWE010000037">
    <property type="protein sequence ID" value="KAK6626220.1"/>
    <property type="molecule type" value="Genomic_DNA"/>
</dbReference>
<dbReference type="Proteomes" id="UP001372834">
    <property type="component" value="Unassembled WGS sequence"/>
</dbReference>
<protein>
    <submittedName>
        <fullName evidence="2">Uncharacterized protein</fullName>
    </submittedName>
</protein>
<evidence type="ECO:0000313" key="2">
    <source>
        <dbReference type="EMBL" id="KAK6626220.1"/>
    </source>
</evidence>
<proteinExistence type="predicted"/>
<accession>A0AAN8PLI8</accession>
<reference evidence="2 3" key="1">
    <citation type="submission" date="2023-10" db="EMBL/GenBank/DDBJ databases">
        <title>Genomes of two closely related lineages of the louse Polyplax serrata with different host specificities.</title>
        <authorList>
            <person name="Martinu J."/>
            <person name="Tarabai H."/>
            <person name="Stefka J."/>
            <person name="Hypsa V."/>
        </authorList>
    </citation>
    <scope>NUCLEOTIDE SEQUENCE [LARGE SCALE GENOMIC DNA]</scope>
    <source>
        <strain evidence="2">HR10_N</strain>
    </source>
</reference>
<evidence type="ECO:0000256" key="1">
    <source>
        <dbReference type="SAM" id="Phobius"/>
    </source>
</evidence>
<evidence type="ECO:0000313" key="3">
    <source>
        <dbReference type="Proteomes" id="UP001372834"/>
    </source>
</evidence>
<dbReference type="AlphaFoldDB" id="A0AAN8PLI8"/>
<organism evidence="2 3">
    <name type="scientific">Polyplax serrata</name>
    <name type="common">Common mouse louse</name>
    <dbReference type="NCBI Taxonomy" id="468196"/>
    <lineage>
        <taxon>Eukaryota</taxon>
        <taxon>Metazoa</taxon>
        <taxon>Ecdysozoa</taxon>
        <taxon>Arthropoda</taxon>
        <taxon>Hexapoda</taxon>
        <taxon>Insecta</taxon>
        <taxon>Pterygota</taxon>
        <taxon>Neoptera</taxon>
        <taxon>Paraneoptera</taxon>
        <taxon>Psocodea</taxon>
        <taxon>Troctomorpha</taxon>
        <taxon>Phthiraptera</taxon>
        <taxon>Anoplura</taxon>
        <taxon>Polyplacidae</taxon>
        <taxon>Polyplax</taxon>
    </lineage>
</organism>
<keyword evidence="1" id="KW-0812">Transmembrane</keyword>
<keyword evidence="1" id="KW-0472">Membrane</keyword>
<gene>
    <name evidence="2" type="ORF">RUM43_006527</name>
</gene>
<feature type="transmembrane region" description="Helical" evidence="1">
    <location>
        <begin position="94"/>
        <end position="113"/>
    </location>
</feature>
<name>A0AAN8PLI8_POLSC</name>
<keyword evidence="1" id="KW-1133">Transmembrane helix</keyword>